<keyword evidence="6" id="KW-0333">Golgi apparatus</keyword>
<evidence type="ECO:0000256" key="2">
    <source>
        <dbReference type="ARBA" id="ARBA00004240"/>
    </source>
</evidence>
<evidence type="ECO:0000256" key="1">
    <source>
        <dbReference type="ARBA" id="ARBA00004222"/>
    </source>
</evidence>
<dbReference type="SUPFAM" id="SSF64356">
    <property type="entry name" value="SNARE-like"/>
    <property type="match status" value="1"/>
</dbReference>
<accession>A0ABR0C4T3</accession>
<evidence type="ECO:0000256" key="8">
    <source>
        <dbReference type="SAM" id="MobiDB-lite"/>
    </source>
</evidence>
<comment type="similarity">
    <text evidence="7">Belongs to the TRAPP small subunits family. BET5 subfamily.</text>
</comment>
<comment type="subcellular location">
    <subcellularLocation>
        <location evidence="2">Endoplasmic reticulum</location>
    </subcellularLocation>
    <subcellularLocation>
        <location evidence="1">Golgi apparatus</location>
        <location evidence="1">cis-Golgi network</location>
    </subcellularLocation>
</comment>
<gene>
    <name evidence="9" type="ORF">Purlil1_4241</name>
</gene>
<keyword evidence="10" id="KW-1185">Reference proteome</keyword>
<evidence type="ECO:0000256" key="3">
    <source>
        <dbReference type="ARBA" id="ARBA00022448"/>
    </source>
</evidence>
<name>A0ABR0C4T3_PURLI</name>
<proteinExistence type="inferred from homology"/>
<keyword evidence="5" id="KW-0931">ER-Golgi transport</keyword>
<evidence type="ECO:0000313" key="9">
    <source>
        <dbReference type="EMBL" id="KAK4091227.1"/>
    </source>
</evidence>
<evidence type="ECO:0008006" key="11">
    <source>
        <dbReference type="Google" id="ProtNLM"/>
    </source>
</evidence>
<dbReference type="CDD" id="cd14855">
    <property type="entry name" value="TRAPPC1_MUM2"/>
    <property type="match status" value="1"/>
</dbReference>
<dbReference type="SMART" id="SM01399">
    <property type="entry name" value="Sybindin"/>
    <property type="match status" value="1"/>
</dbReference>
<dbReference type="Pfam" id="PF04099">
    <property type="entry name" value="Sybindin"/>
    <property type="match status" value="1"/>
</dbReference>
<reference evidence="9 10" key="1">
    <citation type="journal article" date="2024" name="Microbiol. Resour. Announc.">
        <title>Genome annotations for the ascomycete fungi Trichoderma harzianum, Trichoderma aggressivum, and Purpureocillium lilacinum.</title>
        <authorList>
            <person name="Beijen E.P.W."/>
            <person name="Ohm R.A."/>
        </authorList>
    </citation>
    <scope>NUCLEOTIDE SEQUENCE [LARGE SCALE GENOMIC DNA]</scope>
    <source>
        <strain evidence="9 10">CBS 150709</strain>
    </source>
</reference>
<sequence>MRRGLVLRRGLRKRAWAETKQLPSWTSEDGILGGAGGWMVGGGAPKLRVEPPASLLPRPVGRSSSPVRSPHGPPKPQFRARQATAPPESYSRLGGTRPGNPQAATASATPREDNSTSTRHHHSTAPSTPRRGDDDDDDGTAPTPSGRTHTATLSPSHSSNGDRTAGPVQSPARVADCRPPLSSVAATPPPPRLAHHGPECIYAKSWLPPPQPARPTSASSASAAAASTSTAAAAPTQQPSAVSASSDDAKLVFGTVFSLRNMVRKLGGDDDAFISYRTGQYKLHFYETPANLRFVLLTDTGSASMRNVLHQIYINLWVEYVVKNPLAPVEHKGGAGVKNELFELGVDQFIRGLM</sequence>
<comment type="caution">
    <text evidence="9">The sequence shown here is derived from an EMBL/GenBank/DDBJ whole genome shotgun (WGS) entry which is preliminary data.</text>
</comment>
<feature type="compositionally biased region" description="Polar residues" evidence="8">
    <location>
        <begin position="142"/>
        <end position="162"/>
    </location>
</feature>
<dbReference type="InterPro" id="IPR007233">
    <property type="entry name" value="TRAPPC"/>
</dbReference>
<organism evidence="9 10">
    <name type="scientific">Purpureocillium lilacinum</name>
    <name type="common">Paecilomyces lilacinus</name>
    <dbReference type="NCBI Taxonomy" id="33203"/>
    <lineage>
        <taxon>Eukaryota</taxon>
        <taxon>Fungi</taxon>
        <taxon>Dikarya</taxon>
        <taxon>Ascomycota</taxon>
        <taxon>Pezizomycotina</taxon>
        <taxon>Sordariomycetes</taxon>
        <taxon>Hypocreomycetidae</taxon>
        <taxon>Hypocreales</taxon>
        <taxon>Ophiocordycipitaceae</taxon>
        <taxon>Purpureocillium</taxon>
    </lineage>
</organism>
<dbReference type="Gene3D" id="3.30.450.70">
    <property type="match status" value="1"/>
</dbReference>
<feature type="region of interest" description="Disordered" evidence="8">
    <location>
        <begin position="26"/>
        <end position="196"/>
    </location>
</feature>
<keyword evidence="3" id="KW-0813">Transport</keyword>
<dbReference type="PANTHER" id="PTHR23249">
    <property type="entry name" value="TRAFFICKING PROTEIN PARTICLE COMPLEX SUBUNIT"/>
    <property type="match status" value="1"/>
</dbReference>
<evidence type="ECO:0000256" key="5">
    <source>
        <dbReference type="ARBA" id="ARBA00022892"/>
    </source>
</evidence>
<keyword evidence="4" id="KW-0256">Endoplasmic reticulum</keyword>
<feature type="compositionally biased region" description="Low complexity" evidence="8">
    <location>
        <begin position="55"/>
        <end position="70"/>
    </location>
</feature>
<protein>
    <recommendedName>
        <fullName evidence="11">Trafficking protein particle complex subunit</fullName>
    </recommendedName>
</protein>
<feature type="compositionally biased region" description="Gly residues" evidence="8">
    <location>
        <begin position="31"/>
        <end position="44"/>
    </location>
</feature>
<dbReference type="PANTHER" id="PTHR23249:SF16">
    <property type="entry name" value="TRAFFICKING PROTEIN PARTICLE COMPLEX SUBUNIT 1"/>
    <property type="match status" value="1"/>
</dbReference>
<evidence type="ECO:0000256" key="4">
    <source>
        <dbReference type="ARBA" id="ARBA00022824"/>
    </source>
</evidence>
<evidence type="ECO:0000256" key="7">
    <source>
        <dbReference type="ARBA" id="ARBA00038167"/>
    </source>
</evidence>
<dbReference type="Proteomes" id="UP001287286">
    <property type="component" value="Unassembled WGS sequence"/>
</dbReference>
<dbReference type="InterPro" id="IPR011012">
    <property type="entry name" value="Longin-like_dom_sf"/>
</dbReference>
<evidence type="ECO:0000313" key="10">
    <source>
        <dbReference type="Proteomes" id="UP001287286"/>
    </source>
</evidence>
<dbReference type="EMBL" id="JAWRVI010000012">
    <property type="protein sequence ID" value="KAK4091227.1"/>
    <property type="molecule type" value="Genomic_DNA"/>
</dbReference>
<evidence type="ECO:0000256" key="6">
    <source>
        <dbReference type="ARBA" id="ARBA00023034"/>
    </source>
</evidence>